<name>A0ABW9Y983_9RHOB</name>
<accession>A0ABW9Y983</accession>
<keyword evidence="11" id="KW-0966">Cell projection</keyword>
<keyword evidence="11" id="KW-0969">Cilium</keyword>
<keyword evidence="5" id="KW-0805">Transcription regulation</keyword>
<dbReference type="Pfam" id="PF04316">
    <property type="entry name" value="FlgM"/>
    <property type="match status" value="1"/>
</dbReference>
<dbReference type="InterPro" id="IPR031316">
    <property type="entry name" value="FlgM_C"/>
</dbReference>
<dbReference type="SUPFAM" id="SSF101498">
    <property type="entry name" value="Anti-sigma factor FlgM"/>
    <property type="match status" value="1"/>
</dbReference>
<comment type="similarity">
    <text evidence="1">Belongs to the FlgM family.</text>
</comment>
<dbReference type="RefSeq" id="WP_161768236.1">
    <property type="nucleotide sequence ID" value="NZ_JAAATW010000004.1"/>
</dbReference>
<organism evidence="11 12">
    <name type="scientific">Paragemmobacter ruber</name>
    <dbReference type="NCBI Taxonomy" id="1985673"/>
    <lineage>
        <taxon>Bacteria</taxon>
        <taxon>Pseudomonadati</taxon>
        <taxon>Pseudomonadota</taxon>
        <taxon>Alphaproteobacteria</taxon>
        <taxon>Rhodobacterales</taxon>
        <taxon>Paracoccaceae</taxon>
        <taxon>Paragemmobacter</taxon>
    </lineage>
</organism>
<protein>
    <recommendedName>
        <fullName evidence="2">Negative regulator of flagellin synthesis</fullName>
    </recommendedName>
    <alternativeName>
        <fullName evidence="8">Anti-sigma-28 factor</fullName>
    </alternativeName>
</protein>
<evidence type="ECO:0000256" key="8">
    <source>
        <dbReference type="ARBA" id="ARBA00030117"/>
    </source>
</evidence>
<evidence type="ECO:0000313" key="11">
    <source>
        <dbReference type="EMBL" id="NBE09163.1"/>
    </source>
</evidence>
<dbReference type="Proteomes" id="UP001517376">
    <property type="component" value="Unassembled WGS sequence"/>
</dbReference>
<evidence type="ECO:0000256" key="3">
    <source>
        <dbReference type="ARBA" id="ARBA00022491"/>
    </source>
</evidence>
<evidence type="ECO:0000256" key="1">
    <source>
        <dbReference type="ARBA" id="ARBA00005322"/>
    </source>
</evidence>
<keyword evidence="11" id="KW-0282">Flagellum</keyword>
<evidence type="ECO:0000256" key="7">
    <source>
        <dbReference type="ARBA" id="ARBA00024739"/>
    </source>
</evidence>
<keyword evidence="4" id="KW-1005">Bacterial flagellum biogenesis</keyword>
<comment type="caution">
    <text evidence="11">The sequence shown here is derived from an EMBL/GenBank/DDBJ whole genome shotgun (WGS) entry which is preliminary data.</text>
</comment>
<evidence type="ECO:0000256" key="4">
    <source>
        <dbReference type="ARBA" id="ARBA00022795"/>
    </source>
</evidence>
<evidence type="ECO:0000256" key="9">
    <source>
        <dbReference type="SAM" id="MobiDB-lite"/>
    </source>
</evidence>
<keyword evidence="3" id="KW-0678">Repressor</keyword>
<reference evidence="12" key="1">
    <citation type="submission" date="2020-01" db="EMBL/GenBank/DDBJ databases">
        <title>Sphingomonas sp. strain CSW-10.</title>
        <authorList>
            <person name="Chen W.-M."/>
        </authorList>
    </citation>
    <scope>NUCLEOTIDE SEQUENCE [LARGE SCALE GENOMIC DNA]</scope>
    <source>
        <strain evidence="12">CCP-1</strain>
    </source>
</reference>
<proteinExistence type="inferred from homology"/>
<feature type="domain" description="Anti-sigma-28 factor FlgM C-terminal" evidence="10">
    <location>
        <begin position="43"/>
        <end position="93"/>
    </location>
</feature>
<dbReference type="InterPro" id="IPR035890">
    <property type="entry name" value="Anti-sigma-28_factor_FlgM_sf"/>
</dbReference>
<evidence type="ECO:0000256" key="5">
    <source>
        <dbReference type="ARBA" id="ARBA00023015"/>
    </source>
</evidence>
<feature type="region of interest" description="Disordered" evidence="9">
    <location>
        <begin position="1"/>
        <end position="42"/>
    </location>
</feature>
<evidence type="ECO:0000256" key="2">
    <source>
        <dbReference type="ARBA" id="ARBA00017823"/>
    </source>
</evidence>
<dbReference type="InterPro" id="IPR007412">
    <property type="entry name" value="FlgM"/>
</dbReference>
<dbReference type="NCBIfam" id="TIGR03824">
    <property type="entry name" value="FlgM_jcvi"/>
    <property type="match status" value="1"/>
</dbReference>
<feature type="compositionally biased region" description="Low complexity" evidence="9">
    <location>
        <begin position="27"/>
        <end position="36"/>
    </location>
</feature>
<evidence type="ECO:0000313" key="12">
    <source>
        <dbReference type="Proteomes" id="UP001517376"/>
    </source>
</evidence>
<evidence type="ECO:0000259" key="10">
    <source>
        <dbReference type="Pfam" id="PF04316"/>
    </source>
</evidence>
<gene>
    <name evidence="11" type="primary">flgM</name>
    <name evidence="11" type="ORF">GU920_16585</name>
</gene>
<dbReference type="EMBL" id="JAAATW010000004">
    <property type="protein sequence ID" value="NBE09163.1"/>
    <property type="molecule type" value="Genomic_DNA"/>
</dbReference>
<evidence type="ECO:0000256" key="6">
    <source>
        <dbReference type="ARBA" id="ARBA00023163"/>
    </source>
</evidence>
<sequence length="101" mass="10189">MVDPISTSAARPRISRPGEDAGLPVQGSAAGGSASAVPTAAGDSVTLSPAAASLPDELKSGPPIDLTIVAEIKEAIAQGKYPIDLEAITESLFDNYLELVS</sequence>
<comment type="function">
    <text evidence="7">Responsible for the coupling of flagellin expression to flagellar assembly by preventing expression of the flagellin genes when a component of the middle class of proteins is defective. It negatively regulates flagellar genes by inhibiting the activity of FliA by directly binding to FliA.</text>
</comment>
<keyword evidence="6" id="KW-0804">Transcription</keyword>
<keyword evidence="12" id="KW-1185">Reference proteome</keyword>